<dbReference type="Gene3D" id="3.40.1190.20">
    <property type="match status" value="1"/>
</dbReference>
<accession>A0A921EP32</accession>
<dbReference type="GO" id="GO:0005524">
    <property type="term" value="F:ATP binding"/>
    <property type="evidence" value="ECO:0007669"/>
    <property type="project" value="UniProtKB-KW"/>
</dbReference>
<organism evidence="7 8">
    <name type="scientific">Tessaracoccus flavescens</name>
    <dbReference type="NCBI Taxonomy" id="399497"/>
    <lineage>
        <taxon>Bacteria</taxon>
        <taxon>Bacillati</taxon>
        <taxon>Actinomycetota</taxon>
        <taxon>Actinomycetes</taxon>
        <taxon>Propionibacteriales</taxon>
        <taxon>Propionibacteriaceae</taxon>
        <taxon>Tessaracoccus</taxon>
    </lineage>
</organism>
<evidence type="ECO:0000256" key="4">
    <source>
        <dbReference type="ARBA" id="ARBA00022777"/>
    </source>
</evidence>
<comment type="caution">
    <text evidence="7">The sequence shown here is derived from an EMBL/GenBank/DDBJ whole genome shotgun (WGS) entry which is preliminary data.</text>
</comment>
<reference evidence="7" key="2">
    <citation type="submission" date="2021-09" db="EMBL/GenBank/DDBJ databases">
        <authorList>
            <person name="Gilroy R."/>
        </authorList>
    </citation>
    <scope>NUCLEOTIDE SEQUENCE</scope>
    <source>
        <strain evidence="7">ChiGjej3B3-7470</strain>
    </source>
</reference>
<dbReference type="GO" id="GO:0008478">
    <property type="term" value="F:pyridoxal kinase activity"/>
    <property type="evidence" value="ECO:0007669"/>
    <property type="project" value="UniProtKB-EC"/>
</dbReference>
<dbReference type="InterPro" id="IPR029056">
    <property type="entry name" value="Ribokinase-like"/>
</dbReference>
<evidence type="ECO:0000313" key="8">
    <source>
        <dbReference type="Proteomes" id="UP000712713"/>
    </source>
</evidence>
<evidence type="ECO:0000259" key="6">
    <source>
        <dbReference type="Pfam" id="PF08543"/>
    </source>
</evidence>
<dbReference type="AlphaFoldDB" id="A0A921EP32"/>
<dbReference type="PANTHER" id="PTHR10534:SF2">
    <property type="entry name" value="PYRIDOXAL KINASE"/>
    <property type="match status" value="1"/>
</dbReference>
<dbReference type="InterPro" id="IPR004625">
    <property type="entry name" value="PyrdxlKinase"/>
</dbReference>
<dbReference type="CDD" id="cd01173">
    <property type="entry name" value="pyridoxal_pyridoxamine_kinase"/>
    <property type="match status" value="1"/>
</dbReference>
<dbReference type="SUPFAM" id="SSF53613">
    <property type="entry name" value="Ribokinase-like"/>
    <property type="match status" value="1"/>
</dbReference>
<evidence type="ECO:0000313" key="7">
    <source>
        <dbReference type="EMBL" id="HJE52063.1"/>
    </source>
</evidence>
<keyword evidence="2 7" id="KW-0808">Transferase</keyword>
<dbReference type="GO" id="GO:0005829">
    <property type="term" value="C:cytosol"/>
    <property type="evidence" value="ECO:0007669"/>
    <property type="project" value="TreeGrafter"/>
</dbReference>
<evidence type="ECO:0000256" key="5">
    <source>
        <dbReference type="ARBA" id="ARBA00022840"/>
    </source>
</evidence>
<gene>
    <name evidence="7" type="primary">pdxY</name>
    <name evidence="7" type="ORF">K8V15_08840</name>
</gene>
<protein>
    <recommendedName>
        <fullName evidence="1">pyridoxal kinase</fullName>
        <ecNumber evidence="1">2.7.1.35</ecNumber>
    </recommendedName>
</protein>
<name>A0A921EP32_9ACTN</name>
<dbReference type="NCBIfam" id="NF004398">
    <property type="entry name" value="PRK05756.1"/>
    <property type="match status" value="1"/>
</dbReference>
<sequence>MTTVLSIQSAVAYGHAGNSSAVFPLQRLGVDVWPVYTVNFSNHTGYGAWRGPLIPAADVWEVVQGINDRDVLGDADALLCGYLGTPEVGQVILDAAELVKGHNPEAVFCADPVMGDVGRGFYARPGIPEFWRDHVVQKADIMTPNLFELQFLTGMETNTSAEVIEAAEALRQRGPEIVVVTSVTGEDFDDDAMRMIAVGPDGVWQVETPVLDRTFTGSGDLTTAMFLAHWLRTKDLCEALSATASIVYSVLEATTASGHKELRLVDAQADVVDPRFTFTAQRLR</sequence>
<keyword evidence="5" id="KW-0067">ATP-binding</keyword>
<evidence type="ECO:0000256" key="3">
    <source>
        <dbReference type="ARBA" id="ARBA00022741"/>
    </source>
</evidence>
<dbReference type="NCBIfam" id="TIGR00687">
    <property type="entry name" value="pyridox_kin"/>
    <property type="match status" value="1"/>
</dbReference>
<dbReference type="GO" id="GO:0009443">
    <property type="term" value="P:pyridoxal 5'-phosphate salvage"/>
    <property type="evidence" value="ECO:0007669"/>
    <property type="project" value="InterPro"/>
</dbReference>
<dbReference type="Pfam" id="PF08543">
    <property type="entry name" value="Phos_pyr_kin"/>
    <property type="match status" value="1"/>
</dbReference>
<proteinExistence type="predicted"/>
<keyword evidence="3" id="KW-0547">Nucleotide-binding</keyword>
<keyword evidence="4 7" id="KW-0418">Kinase</keyword>
<evidence type="ECO:0000256" key="1">
    <source>
        <dbReference type="ARBA" id="ARBA00012104"/>
    </source>
</evidence>
<dbReference type="EC" id="2.7.1.35" evidence="1"/>
<reference evidence="7" key="1">
    <citation type="journal article" date="2021" name="PeerJ">
        <title>Extensive microbial diversity within the chicken gut microbiome revealed by metagenomics and culture.</title>
        <authorList>
            <person name="Gilroy R."/>
            <person name="Ravi A."/>
            <person name="Getino M."/>
            <person name="Pursley I."/>
            <person name="Horton D.L."/>
            <person name="Alikhan N.F."/>
            <person name="Baker D."/>
            <person name="Gharbi K."/>
            <person name="Hall N."/>
            <person name="Watson M."/>
            <person name="Adriaenssens E.M."/>
            <person name="Foster-Nyarko E."/>
            <person name="Jarju S."/>
            <person name="Secka A."/>
            <person name="Antonio M."/>
            <person name="Oren A."/>
            <person name="Chaudhuri R.R."/>
            <person name="La Ragione R."/>
            <person name="Hildebrand F."/>
            <person name="Pallen M.J."/>
        </authorList>
    </citation>
    <scope>NUCLEOTIDE SEQUENCE</scope>
    <source>
        <strain evidence="7">ChiGjej3B3-7470</strain>
    </source>
</reference>
<dbReference type="EMBL" id="DYZF01000223">
    <property type="protein sequence ID" value="HJE52063.1"/>
    <property type="molecule type" value="Genomic_DNA"/>
</dbReference>
<dbReference type="PANTHER" id="PTHR10534">
    <property type="entry name" value="PYRIDOXAL KINASE"/>
    <property type="match status" value="1"/>
</dbReference>
<dbReference type="Proteomes" id="UP000712713">
    <property type="component" value="Unassembled WGS sequence"/>
</dbReference>
<feature type="domain" description="Pyridoxamine kinase/Phosphomethylpyrimidine kinase" evidence="6">
    <location>
        <begin position="79"/>
        <end position="260"/>
    </location>
</feature>
<evidence type="ECO:0000256" key="2">
    <source>
        <dbReference type="ARBA" id="ARBA00022679"/>
    </source>
</evidence>
<dbReference type="InterPro" id="IPR013749">
    <property type="entry name" value="PM/HMP-P_kinase-1"/>
</dbReference>